<accession>A0A1M7Y5S1</accession>
<dbReference type="GO" id="GO:0003677">
    <property type="term" value="F:DNA binding"/>
    <property type="evidence" value="ECO:0007669"/>
    <property type="project" value="InterPro"/>
</dbReference>
<sequence length="112" mass="12580">MTKRINGRYSKEFRDEAVKLVVGGGISSYEASRRLALPKSTLESWVRAFKAGKLGEIGGQQRPLTEIELELDRVKRELAHVKQERDILKKAAAYFGVSQARLPAKESLHGTR</sequence>
<dbReference type="STRING" id="1121416.SAMN02745220_01984"/>
<dbReference type="GO" id="GO:0006313">
    <property type="term" value="P:DNA transposition"/>
    <property type="evidence" value="ECO:0007669"/>
    <property type="project" value="InterPro"/>
</dbReference>
<dbReference type="Proteomes" id="UP000184603">
    <property type="component" value="Unassembled WGS sequence"/>
</dbReference>
<gene>
    <name evidence="2" type="ORF">SAMN02745220_01984</name>
</gene>
<organism evidence="2 3">
    <name type="scientific">Desulfopila aestuarii DSM 18488</name>
    <dbReference type="NCBI Taxonomy" id="1121416"/>
    <lineage>
        <taxon>Bacteria</taxon>
        <taxon>Pseudomonadati</taxon>
        <taxon>Thermodesulfobacteriota</taxon>
        <taxon>Desulfobulbia</taxon>
        <taxon>Desulfobulbales</taxon>
        <taxon>Desulfocapsaceae</taxon>
        <taxon>Desulfopila</taxon>
    </lineage>
</organism>
<dbReference type="SUPFAM" id="SSF46689">
    <property type="entry name" value="Homeodomain-like"/>
    <property type="match status" value="1"/>
</dbReference>
<dbReference type="InterPro" id="IPR009057">
    <property type="entry name" value="Homeodomain-like_sf"/>
</dbReference>
<dbReference type="InterPro" id="IPR036388">
    <property type="entry name" value="WH-like_DNA-bd_sf"/>
</dbReference>
<dbReference type="EMBL" id="FRFE01000008">
    <property type="protein sequence ID" value="SHO47832.1"/>
    <property type="molecule type" value="Genomic_DNA"/>
</dbReference>
<feature type="coiled-coil region" evidence="1">
    <location>
        <begin position="64"/>
        <end position="91"/>
    </location>
</feature>
<keyword evidence="3" id="KW-1185">Reference proteome</keyword>
<proteinExistence type="predicted"/>
<evidence type="ECO:0000313" key="2">
    <source>
        <dbReference type="EMBL" id="SHO47832.1"/>
    </source>
</evidence>
<dbReference type="Pfam" id="PF01527">
    <property type="entry name" value="HTH_Tnp_1"/>
    <property type="match status" value="1"/>
</dbReference>
<keyword evidence="1" id="KW-0175">Coiled coil</keyword>
<dbReference type="GO" id="GO:0004803">
    <property type="term" value="F:transposase activity"/>
    <property type="evidence" value="ECO:0007669"/>
    <property type="project" value="InterPro"/>
</dbReference>
<dbReference type="Gene3D" id="1.10.10.10">
    <property type="entry name" value="Winged helix-like DNA-binding domain superfamily/Winged helix DNA-binding domain"/>
    <property type="match status" value="1"/>
</dbReference>
<evidence type="ECO:0000256" key="1">
    <source>
        <dbReference type="SAM" id="Coils"/>
    </source>
</evidence>
<dbReference type="InterPro" id="IPR002514">
    <property type="entry name" value="Transposase_8"/>
</dbReference>
<name>A0A1M7Y5S1_9BACT</name>
<evidence type="ECO:0000313" key="3">
    <source>
        <dbReference type="Proteomes" id="UP000184603"/>
    </source>
</evidence>
<dbReference type="AlphaFoldDB" id="A0A1M7Y5S1"/>
<reference evidence="2 3" key="1">
    <citation type="submission" date="2016-12" db="EMBL/GenBank/DDBJ databases">
        <authorList>
            <person name="Song W.-J."/>
            <person name="Kurnit D.M."/>
        </authorList>
    </citation>
    <scope>NUCLEOTIDE SEQUENCE [LARGE SCALE GENOMIC DNA]</scope>
    <source>
        <strain evidence="2 3">DSM 18488</strain>
    </source>
</reference>
<protein>
    <submittedName>
        <fullName evidence="2">Transposase</fullName>
    </submittedName>
</protein>